<proteinExistence type="predicted"/>
<name>A0ABS9VKY5_9SPHN</name>
<evidence type="ECO:0000313" key="2">
    <source>
        <dbReference type="Proteomes" id="UP001203058"/>
    </source>
</evidence>
<gene>
    <name evidence="1" type="ORF">LZ016_05915</name>
</gene>
<reference evidence="1 2" key="1">
    <citation type="submission" date="2022-03" db="EMBL/GenBank/DDBJ databases">
        <authorList>
            <person name="Jo J.-H."/>
            <person name="Im W.-T."/>
        </authorList>
    </citation>
    <scope>NUCLEOTIDE SEQUENCE [LARGE SCALE GENOMIC DNA]</scope>
    <source>
        <strain evidence="1 2">SM33</strain>
    </source>
</reference>
<protein>
    <submittedName>
        <fullName evidence="1">Uncharacterized protein</fullName>
    </submittedName>
</protein>
<organism evidence="1 2">
    <name type="scientific">Sphingomonas telluris</name>
    <dbReference type="NCBI Taxonomy" id="2907998"/>
    <lineage>
        <taxon>Bacteria</taxon>
        <taxon>Pseudomonadati</taxon>
        <taxon>Pseudomonadota</taxon>
        <taxon>Alphaproteobacteria</taxon>
        <taxon>Sphingomonadales</taxon>
        <taxon>Sphingomonadaceae</taxon>
        <taxon>Sphingomonas</taxon>
    </lineage>
</organism>
<accession>A0ABS9VKY5</accession>
<evidence type="ECO:0000313" key="1">
    <source>
        <dbReference type="EMBL" id="MCH8615635.1"/>
    </source>
</evidence>
<sequence>MFGADVIAEIHSGKDMTAFFHHELFHLYHEPKVTKCVAIWCALWEEGLATYVASRLDPNADDDALSLSAPEPIRPAVEANRAAAICAVARRLESTTNEHFADLFLADSHLGNFPARMGYYIGYLVAADIGRTHSLHQMAELSLVQARPLIDAALARMATCRPTRIVEAHERSRSRRTGG</sequence>
<keyword evidence="2" id="KW-1185">Reference proteome</keyword>
<comment type="caution">
    <text evidence="1">The sequence shown here is derived from an EMBL/GenBank/DDBJ whole genome shotgun (WGS) entry which is preliminary data.</text>
</comment>
<dbReference type="EMBL" id="JAKZHW010000001">
    <property type="protein sequence ID" value="MCH8615635.1"/>
    <property type="molecule type" value="Genomic_DNA"/>
</dbReference>
<dbReference type="RefSeq" id="WP_241446456.1">
    <property type="nucleotide sequence ID" value="NZ_JAKZHW010000001.1"/>
</dbReference>
<dbReference type="Proteomes" id="UP001203058">
    <property type="component" value="Unassembled WGS sequence"/>
</dbReference>